<reference evidence="2 3" key="1">
    <citation type="submission" date="2019-09" db="EMBL/GenBank/DDBJ databases">
        <authorList>
            <person name="Chen X.-Y."/>
        </authorList>
    </citation>
    <scope>NUCLEOTIDE SEQUENCE [LARGE SCALE GENOMIC DNA]</scope>
    <source>
        <strain evidence="2 3">NY5</strain>
    </source>
</reference>
<proteinExistence type="predicted"/>
<dbReference type="EMBL" id="VTUX01000003">
    <property type="protein sequence ID" value="KAA1192358.1"/>
    <property type="molecule type" value="Genomic_DNA"/>
</dbReference>
<evidence type="ECO:0000256" key="1">
    <source>
        <dbReference type="SAM" id="MobiDB-lite"/>
    </source>
</evidence>
<sequence length="84" mass="9135">MKLVKKTDEYSIYQRSDDRYAVKGADKKPINGDDKVKILVAEGLVTVTLPAEPVAEEAAEEEAADTEEAAAEEAPAEEEPAKEE</sequence>
<name>A0A5B0X165_9GAMM</name>
<comment type="caution">
    <text evidence="2">The sequence shown here is derived from an EMBL/GenBank/DDBJ whole genome shotgun (WGS) entry which is preliminary data.</text>
</comment>
<gene>
    <name evidence="2" type="ORF">F0M18_06675</name>
</gene>
<dbReference type="AlphaFoldDB" id="A0A5B0X165"/>
<accession>A0A5B0X165</accession>
<feature type="compositionally biased region" description="Acidic residues" evidence="1">
    <location>
        <begin position="54"/>
        <end position="84"/>
    </location>
</feature>
<dbReference type="Proteomes" id="UP000323708">
    <property type="component" value="Unassembled WGS sequence"/>
</dbReference>
<evidence type="ECO:0000313" key="3">
    <source>
        <dbReference type="Proteomes" id="UP000323708"/>
    </source>
</evidence>
<evidence type="ECO:0000313" key="2">
    <source>
        <dbReference type="EMBL" id="KAA1192358.1"/>
    </source>
</evidence>
<keyword evidence="3" id="KW-1185">Reference proteome</keyword>
<organism evidence="2 3">
    <name type="scientific">Pseudohalioglobus sediminis</name>
    <dbReference type="NCBI Taxonomy" id="2606449"/>
    <lineage>
        <taxon>Bacteria</taxon>
        <taxon>Pseudomonadati</taxon>
        <taxon>Pseudomonadota</taxon>
        <taxon>Gammaproteobacteria</taxon>
        <taxon>Cellvibrionales</taxon>
        <taxon>Halieaceae</taxon>
        <taxon>Pseudohalioglobus</taxon>
    </lineage>
</organism>
<protein>
    <submittedName>
        <fullName evidence="2">Uncharacterized protein</fullName>
    </submittedName>
</protein>
<feature type="region of interest" description="Disordered" evidence="1">
    <location>
        <begin position="50"/>
        <end position="84"/>
    </location>
</feature>